<organism evidence="1 2">
    <name type="scientific">Cirrhinus molitorella</name>
    <name type="common">mud carp</name>
    <dbReference type="NCBI Taxonomy" id="172907"/>
    <lineage>
        <taxon>Eukaryota</taxon>
        <taxon>Metazoa</taxon>
        <taxon>Chordata</taxon>
        <taxon>Craniata</taxon>
        <taxon>Vertebrata</taxon>
        <taxon>Euteleostomi</taxon>
        <taxon>Actinopterygii</taxon>
        <taxon>Neopterygii</taxon>
        <taxon>Teleostei</taxon>
        <taxon>Ostariophysi</taxon>
        <taxon>Cypriniformes</taxon>
        <taxon>Cyprinidae</taxon>
        <taxon>Labeoninae</taxon>
        <taxon>Labeonini</taxon>
        <taxon>Cirrhinus</taxon>
    </lineage>
</organism>
<protein>
    <submittedName>
        <fullName evidence="1">Uncharacterized protein</fullName>
    </submittedName>
</protein>
<sequence>MSKDLRFPRKTMQMNYSTRRHSCIGCYICGLDSLRPVVVGNRWFSQCLLMFACSGHNGVTNEEKKTPKRLYQYQHRDICQHLALISCRQSRKELTSPGGRNSAFFGPTLSLERDLTVRRAPAVWQQWAKESS</sequence>
<name>A0ABR3NUI0_9TELE</name>
<gene>
    <name evidence="1" type="ORF">QQF64_014913</name>
</gene>
<evidence type="ECO:0000313" key="1">
    <source>
        <dbReference type="EMBL" id="KAL1280313.1"/>
    </source>
</evidence>
<keyword evidence="2" id="KW-1185">Reference proteome</keyword>
<dbReference type="Proteomes" id="UP001558613">
    <property type="component" value="Unassembled WGS sequence"/>
</dbReference>
<evidence type="ECO:0000313" key="2">
    <source>
        <dbReference type="Proteomes" id="UP001558613"/>
    </source>
</evidence>
<accession>A0ABR3NUI0</accession>
<proteinExistence type="predicted"/>
<comment type="caution">
    <text evidence="1">The sequence shown here is derived from an EMBL/GenBank/DDBJ whole genome shotgun (WGS) entry which is preliminary data.</text>
</comment>
<reference evidence="1 2" key="1">
    <citation type="submission" date="2023-09" db="EMBL/GenBank/DDBJ databases">
        <authorList>
            <person name="Wang M."/>
        </authorList>
    </citation>
    <scope>NUCLEOTIDE SEQUENCE [LARGE SCALE GENOMIC DNA]</scope>
    <source>
        <strain evidence="1">GT-2023</strain>
        <tissue evidence="1">Liver</tissue>
    </source>
</reference>
<dbReference type="EMBL" id="JAYMGO010000002">
    <property type="protein sequence ID" value="KAL1280313.1"/>
    <property type="molecule type" value="Genomic_DNA"/>
</dbReference>